<evidence type="ECO:0000259" key="2">
    <source>
        <dbReference type="PROSITE" id="PS50208"/>
    </source>
</evidence>
<dbReference type="Pfam" id="PF00656">
    <property type="entry name" value="Peptidase_C14"/>
    <property type="match status" value="1"/>
</dbReference>
<comment type="similarity">
    <text evidence="1">Belongs to the peptidase C14A family.</text>
</comment>
<reference evidence="3 4" key="1">
    <citation type="submission" date="2021-04" db="EMBL/GenBank/DDBJ databases">
        <authorList>
            <person name="Bliznina A."/>
        </authorList>
    </citation>
    <scope>NUCLEOTIDE SEQUENCE [LARGE SCALE GENOMIC DNA]</scope>
</reference>
<accession>A0ABN7T3D4</accession>
<name>A0ABN7T3D4_OIKDI</name>
<dbReference type="PROSITE" id="PS50208">
    <property type="entry name" value="CASPASE_P20"/>
    <property type="match status" value="1"/>
</dbReference>
<evidence type="ECO:0000313" key="3">
    <source>
        <dbReference type="EMBL" id="CAG5112121.1"/>
    </source>
</evidence>
<dbReference type="InterPro" id="IPR029030">
    <property type="entry name" value="Caspase-like_dom_sf"/>
</dbReference>
<dbReference type="InterPro" id="IPR015917">
    <property type="entry name" value="Pept_C14A"/>
</dbReference>
<dbReference type="InterPro" id="IPR011600">
    <property type="entry name" value="Pept_C14_caspase"/>
</dbReference>
<feature type="domain" description="Caspase family p20" evidence="2">
    <location>
        <begin position="167"/>
        <end position="257"/>
    </location>
</feature>
<sequence>MEKAIKNSDYFKYYHEKGSKVPFEDEEAFKNYLCAEKNEKEACSLQTKLLKKLKDRIKKLSTDTDVDGEINPVAKVKNPFDDFEQFYDLKPTGDERKGLVVIFSYPGIKKNWLSSDNAIEKDIDGSAMYLLFGKMFDKGTVQNLKYLMVLYYVTEGELYKENIFYFSDMKKTDVNLFLKNVVNDQNVAAAVRSLTIVILSNGIPGSKLKIVVRGNDSSYNTEEVTIHDFLSVLTKTSCAGWIDKPKLVIVNAPRGEKDVTSRKVAIEGAVMRKSRSRGTDLVANTQEKEETHFQWSMGRDWAFFYSTLAGNRINQATVTSEGRFPSRFVSILYNELSDAIANENHQDIYEVYLRVQREMLKKEVAGEDEEEGRNQVCEFQSSLRKKLVLTKY</sequence>
<gene>
    <name evidence="3" type="ORF">OKIOD_LOCUS15138</name>
</gene>
<protein>
    <submittedName>
        <fullName evidence="3">Oidioi.mRNA.OKI2018_I69.chr2.g6373.t1.cds</fullName>
    </submittedName>
</protein>
<keyword evidence="4" id="KW-1185">Reference proteome</keyword>
<organism evidence="3 4">
    <name type="scientific">Oikopleura dioica</name>
    <name type="common">Tunicate</name>
    <dbReference type="NCBI Taxonomy" id="34765"/>
    <lineage>
        <taxon>Eukaryota</taxon>
        <taxon>Metazoa</taxon>
        <taxon>Chordata</taxon>
        <taxon>Tunicata</taxon>
        <taxon>Appendicularia</taxon>
        <taxon>Copelata</taxon>
        <taxon>Oikopleuridae</taxon>
        <taxon>Oikopleura</taxon>
    </lineage>
</organism>
<dbReference type="InterPro" id="IPR001309">
    <property type="entry name" value="Pept_C14_p20"/>
</dbReference>
<dbReference type="Proteomes" id="UP001158576">
    <property type="component" value="Chromosome 2"/>
</dbReference>
<dbReference type="SUPFAM" id="SSF52129">
    <property type="entry name" value="Caspase-like"/>
    <property type="match status" value="1"/>
</dbReference>
<evidence type="ECO:0000256" key="1">
    <source>
        <dbReference type="ARBA" id="ARBA00010134"/>
    </source>
</evidence>
<dbReference type="Gene3D" id="3.40.50.1460">
    <property type="match status" value="1"/>
</dbReference>
<dbReference type="EMBL" id="OU015567">
    <property type="protein sequence ID" value="CAG5112121.1"/>
    <property type="molecule type" value="Genomic_DNA"/>
</dbReference>
<dbReference type="SMART" id="SM00115">
    <property type="entry name" value="CASc"/>
    <property type="match status" value="1"/>
</dbReference>
<proteinExistence type="inferred from homology"/>
<evidence type="ECO:0000313" key="4">
    <source>
        <dbReference type="Proteomes" id="UP001158576"/>
    </source>
</evidence>